<gene>
    <name evidence="2" type="ORF">BMJ33_26715</name>
    <name evidence="3" type="ORF">EMEDMD4_320035</name>
</gene>
<feature type="transmembrane region" description="Helical" evidence="1">
    <location>
        <begin position="12"/>
        <end position="32"/>
    </location>
</feature>
<dbReference type="AlphaFoldDB" id="A0A508X1E4"/>
<organism evidence="3 4">
    <name type="scientific">Sinorhizobium medicae</name>
    <dbReference type="NCBI Taxonomy" id="110321"/>
    <lineage>
        <taxon>Bacteria</taxon>
        <taxon>Pseudomonadati</taxon>
        <taxon>Pseudomonadota</taxon>
        <taxon>Alphaproteobacteria</taxon>
        <taxon>Hyphomicrobiales</taxon>
        <taxon>Rhizobiaceae</taxon>
        <taxon>Sinorhizobium/Ensifer group</taxon>
        <taxon>Sinorhizobium</taxon>
    </lineage>
</organism>
<evidence type="ECO:0000256" key="1">
    <source>
        <dbReference type="SAM" id="Phobius"/>
    </source>
</evidence>
<evidence type="ECO:0000313" key="5">
    <source>
        <dbReference type="Proteomes" id="UP001190825"/>
    </source>
</evidence>
<dbReference type="Proteomes" id="UP000507954">
    <property type="component" value="Unassembled WGS sequence"/>
</dbReference>
<evidence type="ECO:0000313" key="2">
    <source>
        <dbReference type="EMBL" id="PLT97244.1"/>
    </source>
</evidence>
<name>A0A508X1E4_9HYPH</name>
<sequence>MSPREKERSPAVAAAIILLVVGIGFFALPSIMVRLGDISPWLAAGVGALFVISFFLIFWLRARYQRRKGL</sequence>
<evidence type="ECO:0000313" key="3">
    <source>
        <dbReference type="EMBL" id="VTZ62009.1"/>
    </source>
</evidence>
<keyword evidence="5" id="KW-1185">Reference proteome</keyword>
<reference evidence="2 5" key="2">
    <citation type="journal article" date="2018" name="FEMS Microbiol. Ecol.">
        <title>Co-invading symbiotic mutualists of Medicago polymorpha retain high ancestral diversity and contain diverse accessory genomes.</title>
        <authorList>
            <person name="Porter S.S."/>
            <person name="Faber-Hammond J.J."/>
            <person name="Friesen M.L."/>
        </authorList>
    </citation>
    <scope>NUCLEOTIDE SEQUENCE [LARGE SCALE GENOMIC DNA]</scope>
    <source>
        <strain evidence="2 5">Str16</strain>
    </source>
</reference>
<protein>
    <recommendedName>
        <fullName evidence="6">Intracellular growth attenuator family protein</fullName>
    </recommendedName>
</protein>
<keyword evidence="1" id="KW-0812">Transmembrane</keyword>
<reference evidence="2" key="1">
    <citation type="submission" date="2017-04" db="EMBL/GenBank/DDBJ databases">
        <authorList>
            <person name="Porter S."/>
            <person name="Friesen M.L."/>
            <person name="Faber-Hammond J."/>
        </authorList>
    </citation>
    <scope>NUCLEOTIDE SEQUENCE</scope>
    <source>
        <strain evidence="2">Str16</strain>
    </source>
</reference>
<dbReference type="GeneID" id="61611692"/>
<evidence type="ECO:0008006" key="6">
    <source>
        <dbReference type="Google" id="ProtNLM"/>
    </source>
</evidence>
<feature type="transmembrane region" description="Helical" evidence="1">
    <location>
        <begin position="38"/>
        <end position="60"/>
    </location>
</feature>
<reference evidence="3 4" key="3">
    <citation type="submission" date="2019-06" db="EMBL/GenBank/DDBJ databases">
        <authorList>
            <person name="Le Quere A."/>
            <person name="Colella S."/>
        </authorList>
    </citation>
    <scope>NUCLEOTIDE SEQUENCE [LARGE SCALE GENOMIC DNA]</scope>
    <source>
        <strain evidence="3">EmedicaeMD41</strain>
    </source>
</reference>
<evidence type="ECO:0000313" key="4">
    <source>
        <dbReference type="Proteomes" id="UP000507954"/>
    </source>
</evidence>
<dbReference type="EMBL" id="CABFNB010000098">
    <property type="protein sequence ID" value="VTZ62009.1"/>
    <property type="molecule type" value="Genomic_DNA"/>
</dbReference>
<keyword evidence="1" id="KW-1133">Transmembrane helix</keyword>
<proteinExistence type="predicted"/>
<dbReference type="OMA" id="WIGNFSP"/>
<dbReference type="RefSeq" id="WP_012066991.1">
    <property type="nucleotide sequence ID" value="NZ_ATYC01000022.1"/>
</dbReference>
<dbReference type="EMBL" id="NBUC01000132">
    <property type="protein sequence ID" value="PLT97244.1"/>
    <property type="molecule type" value="Genomic_DNA"/>
</dbReference>
<keyword evidence="1" id="KW-0472">Membrane</keyword>
<dbReference type="Proteomes" id="UP001190825">
    <property type="component" value="Unassembled WGS sequence"/>
</dbReference>
<accession>A0A508X1E4</accession>